<feature type="domain" description="Nephrocystin-3 TPR-repeats region" evidence="8">
    <location>
        <begin position="360"/>
        <end position="602"/>
    </location>
</feature>
<evidence type="ECO:0000256" key="3">
    <source>
        <dbReference type="ARBA" id="ARBA00022803"/>
    </source>
</evidence>
<dbReference type="Pfam" id="PF24885">
    <property type="entry name" value="TPR_NPHP3"/>
    <property type="match status" value="1"/>
</dbReference>
<dbReference type="InterPro" id="IPR056883">
    <property type="entry name" value="NPHP3_hel"/>
</dbReference>
<dbReference type="InterPro" id="IPR011990">
    <property type="entry name" value="TPR-like_helical_dom_sf"/>
</dbReference>
<feature type="region of interest" description="Disordered" evidence="6">
    <location>
        <begin position="809"/>
        <end position="849"/>
    </location>
</feature>
<gene>
    <name evidence="9" type="ORF">CAPTEDRAFT_219276</name>
</gene>
<sequence length="849" mass="95904">MEHLSHAIKSTCELGFEKYYERLNAHVAAPGPLPPLLISGAPGSGKSLLLAKWIELQQHKASSPFVLYHFVGSPSACTADSTVMIRRLTSQLMQYVTSPPTLTCDPVRLIEEFPKWLEKVSAKFPSGLILVFDSADRLHNCESYLKFLLDPLPVDSRVIISVQDDTCPASWRSWPCLNLTELNTKAVKELSRAEMATLGRSLTEEQEGRILTYCRSPGTCCPLYVVLLANDLARCSADEMVDQRIDAYLKTSNCVQLYKALFDALQQEYETSQTKGFLKKALKYIYASRNGLCDHELFELIPNLSWNFWVPLCEALMERHILTRRSGLLICAHEQVRSSIFDYYMKSSDGSVLQKVRCTLRDYFASFKDDPEAITYRVADELPWINRQLEDRVALQESLVNLCIFVKLYARGRCEELVLHWLYVGVEKATMAQAYLTACKQLEDMVGQFNGLITLSKAADAYEALGRYLRDLGLLNEALAPLQRALEIRETALDPDHPSVAQSLHQVAGLHAQQGKFSTAEALYKHALEIYEGAFGGEHLMVAKELDALAVLYQKQGKHELADPLHKRALYIRRQCRAPQCSSSPSRRGDTLRKRVLQPEGLTMGPDSPDLARTLNEIGVLSYLQNNIEVSESFFKRALDIRERVLEADHPDVAQSMNNLAALYNDRKMYEEAEPFYIKALDIREKHFPNEHPNVVSIIKHLAMMYKKMKKFDKAEPLYQRLVDIRERLFDVNHPSVATAVVNWAVLCSEQGDHPKAQSLYERALKIYEESLSPTHPRVYETLKNLALCKYEQGEFESAASIYKRATEMREADPGSYATPAKGDAKRSRNPSGDGLHASSSAVLEKSAT</sequence>
<evidence type="ECO:0000259" key="7">
    <source>
        <dbReference type="Pfam" id="PF24884"/>
    </source>
</evidence>
<keyword evidence="3 5" id="KW-0802">TPR repeat</keyword>
<proteinExistence type="predicted"/>
<dbReference type="Pfam" id="PF24884">
    <property type="entry name" value="NPHP3_hel"/>
    <property type="match status" value="1"/>
</dbReference>
<dbReference type="EMBL" id="AMQN01014286">
    <property type="status" value="NOT_ANNOTATED_CDS"/>
    <property type="molecule type" value="Genomic_DNA"/>
</dbReference>
<dbReference type="PANTHER" id="PTHR45641">
    <property type="entry name" value="TETRATRICOPEPTIDE REPEAT PROTEIN (AFU_ORTHOLOGUE AFUA_6G03870)"/>
    <property type="match status" value="1"/>
</dbReference>
<evidence type="ECO:0000256" key="5">
    <source>
        <dbReference type="PROSITE-ProRule" id="PRU00339"/>
    </source>
</evidence>
<evidence type="ECO:0000256" key="4">
    <source>
        <dbReference type="ARBA" id="ARBA00040387"/>
    </source>
</evidence>
<evidence type="ECO:0000259" key="8">
    <source>
        <dbReference type="Pfam" id="PF24885"/>
    </source>
</evidence>
<dbReference type="PRINTS" id="PR00381">
    <property type="entry name" value="KINESINLIGHT"/>
</dbReference>
<dbReference type="OMA" id="LINVECC"/>
<dbReference type="SMART" id="SM00028">
    <property type="entry name" value="TPR"/>
    <property type="match status" value="8"/>
</dbReference>
<dbReference type="Pfam" id="PF13374">
    <property type="entry name" value="TPR_10"/>
    <property type="match status" value="1"/>
</dbReference>
<evidence type="ECO:0000256" key="6">
    <source>
        <dbReference type="SAM" id="MobiDB-lite"/>
    </source>
</evidence>
<reference evidence="10" key="3">
    <citation type="submission" date="2015-06" db="UniProtKB">
        <authorList>
            <consortium name="EnsemblMetazoa"/>
        </authorList>
    </citation>
    <scope>IDENTIFICATION</scope>
</reference>
<feature type="repeat" description="TPR" evidence="5">
    <location>
        <begin position="459"/>
        <end position="492"/>
    </location>
</feature>
<dbReference type="Proteomes" id="UP000014760">
    <property type="component" value="Unassembled WGS sequence"/>
</dbReference>
<evidence type="ECO:0000313" key="9">
    <source>
        <dbReference type="EMBL" id="ELT90543.1"/>
    </source>
</evidence>
<dbReference type="EnsemblMetazoa" id="CapteT219276">
    <property type="protein sequence ID" value="CapteP219276"/>
    <property type="gene ID" value="CapteG219276"/>
</dbReference>
<dbReference type="PANTHER" id="PTHR45641:SF19">
    <property type="entry name" value="NEPHROCYSTIN-3"/>
    <property type="match status" value="1"/>
</dbReference>
<accession>R7T9W2</accession>
<dbReference type="AlphaFoldDB" id="R7T9W2"/>
<evidence type="ECO:0000256" key="1">
    <source>
        <dbReference type="ARBA" id="ARBA00022687"/>
    </source>
</evidence>
<dbReference type="Gene3D" id="3.40.50.300">
    <property type="entry name" value="P-loop containing nucleotide triphosphate hydrolases"/>
    <property type="match status" value="1"/>
</dbReference>
<keyword evidence="1" id="KW-0879">Wnt signaling pathway</keyword>
<reference evidence="9 11" key="2">
    <citation type="journal article" date="2013" name="Nature">
        <title>Insights into bilaterian evolution from three spiralian genomes.</title>
        <authorList>
            <person name="Simakov O."/>
            <person name="Marletaz F."/>
            <person name="Cho S.J."/>
            <person name="Edsinger-Gonzales E."/>
            <person name="Havlak P."/>
            <person name="Hellsten U."/>
            <person name="Kuo D.H."/>
            <person name="Larsson T."/>
            <person name="Lv J."/>
            <person name="Arendt D."/>
            <person name="Savage R."/>
            <person name="Osoegawa K."/>
            <person name="de Jong P."/>
            <person name="Grimwood J."/>
            <person name="Chapman J.A."/>
            <person name="Shapiro H."/>
            <person name="Aerts A."/>
            <person name="Otillar R.P."/>
            <person name="Terry A.Y."/>
            <person name="Boore J.L."/>
            <person name="Grigoriev I.V."/>
            <person name="Lindberg D.R."/>
            <person name="Seaver E.C."/>
            <person name="Weisblat D.A."/>
            <person name="Putnam N.H."/>
            <person name="Rokhsar D.S."/>
        </authorList>
    </citation>
    <scope>NUCLEOTIDE SEQUENCE</scope>
    <source>
        <strain evidence="9 11">I ESC-2004</strain>
    </source>
</reference>
<feature type="domain" description="Nephrocystin 3 helical" evidence="7">
    <location>
        <begin position="185"/>
        <end position="337"/>
    </location>
</feature>
<dbReference type="InterPro" id="IPR027417">
    <property type="entry name" value="P-loop_NTPase"/>
</dbReference>
<keyword evidence="11" id="KW-1185">Reference proteome</keyword>
<dbReference type="OrthoDB" id="626167at2759"/>
<dbReference type="SUPFAM" id="SSF52540">
    <property type="entry name" value="P-loop containing nucleoside triphosphate hydrolases"/>
    <property type="match status" value="1"/>
</dbReference>
<keyword evidence="2" id="KW-0677">Repeat</keyword>
<organism evidence="9">
    <name type="scientific">Capitella teleta</name>
    <name type="common">Polychaete worm</name>
    <dbReference type="NCBI Taxonomy" id="283909"/>
    <lineage>
        <taxon>Eukaryota</taxon>
        <taxon>Metazoa</taxon>
        <taxon>Spiralia</taxon>
        <taxon>Lophotrochozoa</taxon>
        <taxon>Annelida</taxon>
        <taxon>Polychaeta</taxon>
        <taxon>Sedentaria</taxon>
        <taxon>Scolecida</taxon>
        <taxon>Capitellidae</taxon>
        <taxon>Capitella</taxon>
    </lineage>
</organism>
<dbReference type="Gene3D" id="1.25.40.10">
    <property type="entry name" value="Tetratricopeptide repeat domain"/>
    <property type="match status" value="3"/>
</dbReference>
<dbReference type="Pfam" id="PF13424">
    <property type="entry name" value="TPR_12"/>
    <property type="match status" value="2"/>
</dbReference>
<feature type="repeat" description="TPR" evidence="5">
    <location>
        <begin position="696"/>
        <end position="729"/>
    </location>
</feature>
<evidence type="ECO:0000256" key="2">
    <source>
        <dbReference type="ARBA" id="ARBA00022737"/>
    </source>
</evidence>
<dbReference type="PROSITE" id="PS50005">
    <property type="entry name" value="TPR"/>
    <property type="match status" value="4"/>
</dbReference>
<dbReference type="GO" id="GO:0016055">
    <property type="term" value="P:Wnt signaling pathway"/>
    <property type="evidence" value="ECO:0007669"/>
    <property type="project" value="UniProtKB-KW"/>
</dbReference>
<dbReference type="HOGENOM" id="CLU_007418_0_0_1"/>
<evidence type="ECO:0000313" key="11">
    <source>
        <dbReference type="Proteomes" id="UP000014760"/>
    </source>
</evidence>
<dbReference type="InterPro" id="IPR056885">
    <property type="entry name" value="TPR_NPHP3"/>
</dbReference>
<protein>
    <recommendedName>
        <fullName evidence="4">Nephrocystin-3</fullName>
    </recommendedName>
</protein>
<reference evidence="11" key="1">
    <citation type="submission" date="2012-12" db="EMBL/GenBank/DDBJ databases">
        <authorList>
            <person name="Hellsten U."/>
            <person name="Grimwood J."/>
            <person name="Chapman J.A."/>
            <person name="Shapiro H."/>
            <person name="Aerts A."/>
            <person name="Otillar R.P."/>
            <person name="Terry A.Y."/>
            <person name="Boore J.L."/>
            <person name="Simakov O."/>
            <person name="Marletaz F."/>
            <person name="Cho S.-J."/>
            <person name="Edsinger-Gonzales E."/>
            <person name="Havlak P."/>
            <person name="Kuo D.-H."/>
            <person name="Larsson T."/>
            <person name="Lv J."/>
            <person name="Arendt D."/>
            <person name="Savage R."/>
            <person name="Osoegawa K."/>
            <person name="de Jong P."/>
            <person name="Lindberg D.R."/>
            <person name="Seaver E.C."/>
            <person name="Weisblat D.A."/>
            <person name="Putnam N.H."/>
            <person name="Grigoriev I.V."/>
            <person name="Rokhsar D.S."/>
        </authorList>
    </citation>
    <scope>NUCLEOTIDE SEQUENCE</scope>
    <source>
        <strain evidence="11">I ESC-2004</strain>
    </source>
</reference>
<dbReference type="STRING" id="283909.R7T9W2"/>
<name>R7T9W2_CAPTE</name>
<evidence type="ECO:0000313" key="10">
    <source>
        <dbReference type="EnsemblMetazoa" id="CapteP219276"/>
    </source>
</evidence>
<feature type="repeat" description="TPR" evidence="5">
    <location>
        <begin position="654"/>
        <end position="687"/>
    </location>
</feature>
<dbReference type="SUPFAM" id="SSF48452">
    <property type="entry name" value="TPR-like"/>
    <property type="match status" value="2"/>
</dbReference>
<dbReference type="EMBL" id="KB310862">
    <property type="protein sequence ID" value="ELT90543.1"/>
    <property type="molecule type" value="Genomic_DNA"/>
</dbReference>
<dbReference type="InterPro" id="IPR019734">
    <property type="entry name" value="TPR_rpt"/>
</dbReference>
<feature type="repeat" description="TPR" evidence="5">
    <location>
        <begin position="780"/>
        <end position="813"/>
    </location>
</feature>